<evidence type="ECO:0000259" key="6">
    <source>
        <dbReference type="PROSITE" id="PS50827"/>
    </source>
</evidence>
<keyword evidence="2" id="KW-0547">Nucleotide-binding</keyword>
<feature type="domain" description="DDT" evidence="6">
    <location>
        <begin position="61"/>
        <end position="122"/>
    </location>
</feature>
<keyword evidence="3" id="KW-0067">ATP-binding</keyword>
<evidence type="ECO:0000259" key="5">
    <source>
        <dbReference type="PROSITE" id="PS50011"/>
    </source>
</evidence>
<organism evidence="7 8">
    <name type="scientific">Aplysia californica</name>
    <name type="common">California sea hare</name>
    <dbReference type="NCBI Taxonomy" id="6500"/>
    <lineage>
        <taxon>Eukaryota</taxon>
        <taxon>Metazoa</taxon>
        <taxon>Spiralia</taxon>
        <taxon>Lophotrochozoa</taxon>
        <taxon>Mollusca</taxon>
        <taxon>Gastropoda</taxon>
        <taxon>Heterobranchia</taxon>
        <taxon>Euthyneura</taxon>
        <taxon>Tectipleura</taxon>
        <taxon>Aplysiida</taxon>
        <taxon>Aplysioidea</taxon>
        <taxon>Aplysiidae</taxon>
        <taxon>Aplysia</taxon>
    </lineage>
</organism>
<dbReference type="PANTHER" id="PTHR24346:SF30">
    <property type="entry name" value="MATERNAL EMBRYONIC LEUCINE ZIPPER KINASE"/>
    <property type="match status" value="1"/>
</dbReference>
<gene>
    <name evidence="8" type="primary">LOC101859758</name>
</gene>
<evidence type="ECO:0000256" key="4">
    <source>
        <dbReference type="ARBA" id="ARBA00023242"/>
    </source>
</evidence>
<comment type="subcellular location">
    <subcellularLocation>
        <location evidence="1">Nucleus</location>
    </subcellularLocation>
</comment>
<dbReference type="InterPro" id="IPR011009">
    <property type="entry name" value="Kinase-like_dom_sf"/>
</dbReference>
<evidence type="ECO:0000256" key="1">
    <source>
        <dbReference type="ARBA" id="ARBA00004123"/>
    </source>
</evidence>
<dbReference type="PANTHER" id="PTHR24346">
    <property type="entry name" value="MAP/MICROTUBULE AFFINITY-REGULATING KINASE"/>
    <property type="match status" value="1"/>
</dbReference>
<dbReference type="GeneID" id="101859758"/>
<dbReference type="InterPro" id="IPR000719">
    <property type="entry name" value="Prot_kinase_dom"/>
</dbReference>
<name>A0ABM1AD03_APLCA</name>
<dbReference type="InterPro" id="IPR008271">
    <property type="entry name" value="Ser/Thr_kinase_AS"/>
</dbReference>
<dbReference type="SMART" id="SM00220">
    <property type="entry name" value="S_TKc"/>
    <property type="match status" value="1"/>
</dbReference>
<evidence type="ECO:0000313" key="7">
    <source>
        <dbReference type="Proteomes" id="UP000694888"/>
    </source>
</evidence>
<dbReference type="Proteomes" id="UP000694888">
    <property type="component" value="Unplaced"/>
</dbReference>
<dbReference type="PROSITE" id="PS50827">
    <property type="entry name" value="DDT"/>
    <property type="match status" value="1"/>
</dbReference>
<evidence type="ECO:0000313" key="8">
    <source>
        <dbReference type="RefSeq" id="XP_012945348.1"/>
    </source>
</evidence>
<dbReference type="Gene3D" id="1.10.510.10">
    <property type="entry name" value="Transferase(Phosphotransferase) domain 1"/>
    <property type="match status" value="1"/>
</dbReference>
<evidence type="ECO:0000256" key="2">
    <source>
        <dbReference type="ARBA" id="ARBA00022741"/>
    </source>
</evidence>
<accession>A0ABM1AD03</accession>
<protein>
    <submittedName>
        <fullName evidence="8">Serine/threonine-protein kinase nekl-2-like</fullName>
    </submittedName>
</protein>
<sequence length="280" mass="31437">MACVRLPEFVERHNVSAAEALGVRELRVLGRGVSSEVVLAVEKSSPEGKKKALKKIVYGERESLADKLKRWSFFLNEVNILKELSHPNIIELQRALSCREELVLVLELHVSDLASALPHVTDFGVIRFFTQSTSALTYLHQRRIVHGDVKPQNVLLHHTGKMVRLCDFGFAQRLPENKKSCNTYSGTPAYLGPEFTTGQPVQDVYKLESFALGRLLCSLLFREKAKLNVDYLPLIRENATIPATMKECAQRLLEPSPTERATAWQIDQFLTQTSPGAPSN</sequence>
<dbReference type="Gene3D" id="3.30.200.20">
    <property type="entry name" value="Phosphorylase Kinase, domain 1"/>
    <property type="match status" value="1"/>
</dbReference>
<feature type="domain" description="Protein kinase" evidence="5">
    <location>
        <begin position="23"/>
        <end position="270"/>
    </location>
</feature>
<dbReference type="SUPFAM" id="SSF56112">
    <property type="entry name" value="Protein kinase-like (PK-like)"/>
    <property type="match status" value="1"/>
</dbReference>
<dbReference type="InterPro" id="IPR018501">
    <property type="entry name" value="DDT_dom"/>
</dbReference>
<evidence type="ECO:0000256" key="3">
    <source>
        <dbReference type="ARBA" id="ARBA00022840"/>
    </source>
</evidence>
<dbReference type="PROSITE" id="PS50011">
    <property type="entry name" value="PROTEIN_KINASE_DOM"/>
    <property type="match status" value="1"/>
</dbReference>
<dbReference type="CDD" id="cd00180">
    <property type="entry name" value="PKc"/>
    <property type="match status" value="1"/>
</dbReference>
<proteinExistence type="predicted"/>
<dbReference type="RefSeq" id="XP_012945348.1">
    <property type="nucleotide sequence ID" value="XM_013089894.2"/>
</dbReference>
<dbReference type="Pfam" id="PF00069">
    <property type="entry name" value="Pkinase"/>
    <property type="match status" value="1"/>
</dbReference>
<keyword evidence="7" id="KW-1185">Reference proteome</keyword>
<dbReference type="PROSITE" id="PS00108">
    <property type="entry name" value="PROTEIN_KINASE_ST"/>
    <property type="match status" value="1"/>
</dbReference>
<keyword evidence="4" id="KW-0539">Nucleus</keyword>
<reference evidence="8" key="1">
    <citation type="submission" date="2025-08" db="UniProtKB">
        <authorList>
            <consortium name="RefSeq"/>
        </authorList>
    </citation>
    <scope>IDENTIFICATION</scope>
</reference>